<evidence type="ECO:0000313" key="2">
    <source>
        <dbReference type="Proteomes" id="UP000234560"/>
    </source>
</evidence>
<name>A0AAF1BXF3_9CORY</name>
<gene>
    <name evidence="1" type="ORF">CYJ47_03215</name>
</gene>
<dbReference type="AlphaFoldDB" id="A0AAF1BXF3"/>
<dbReference type="KEGG" id="cpyr:CYJ47_03215"/>
<evidence type="ECO:0000313" key="1">
    <source>
        <dbReference type="EMBL" id="WOT02796.1"/>
    </source>
</evidence>
<dbReference type="RefSeq" id="WP_016457904.1">
    <property type="nucleotide sequence ID" value="NZ_CAMIHY010000004.1"/>
</dbReference>
<proteinExistence type="predicted"/>
<dbReference type="EMBL" id="CP136958">
    <property type="protein sequence ID" value="WOT02796.1"/>
    <property type="molecule type" value="Genomic_DNA"/>
</dbReference>
<dbReference type="Proteomes" id="UP000234560">
    <property type="component" value="Chromosome"/>
</dbReference>
<accession>A0AAF1BXF3</accession>
<reference evidence="1" key="1">
    <citation type="submission" date="2017-12" db="EMBL/GenBank/DDBJ databases">
        <authorList>
            <person name="Thomas-White K."/>
            <person name="Wolfe A.J."/>
        </authorList>
    </citation>
    <scope>NUCLEOTIDE SEQUENCE</scope>
    <source>
        <strain evidence="1">UMB0763</strain>
    </source>
</reference>
<protein>
    <submittedName>
        <fullName evidence="1">Uncharacterized protein</fullName>
    </submittedName>
</protein>
<organism evidence="1 2">
    <name type="scientific">Corynebacterium pyruviciproducens</name>
    <dbReference type="NCBI Taxonomy" id="598660"/>
    <lineage>
        <taxon>Bacteria</taxon>
        <taxon>Bacillati</taxon>
        <taxon>Actinomycetota</taxon>
        <taxon>Actinomycetes</taxon>
        <taxon>Mycobacteriales</taxon>
        <taxon>Corynebacteriaceae</taxon>
        <taxon>Corynebacterium</taxon>
    </lineage>
</organism>
<sequence length="71" mass="8140">MRFYTDGKQNLLRRGGEYYERYIPASDEERRGGYWRPAPSGDFLITWGTRYSEIGEAEAKTLSASLDAQAN</sequence>
<reference evidence="1" key="2">
    <citation type="submission" date="2023-10" db="EMBL/GenBank/DDBJ databases">
        <authorList>
            <person name="Choi B."/>
        </authorList>
    </citation>
    <scope>NUCLEOTIDE SEQUENCE</scope>
    <source>
        <strain evidence="1">UMB0763</strain>
    </source>
</reference>